<feature type="domain" description="Glyoxalase-like" evidence="1">
    <location>
        <begin position="5"/>
        <end position="143"/>
    </location>
</feature>
<dbReference type="Pfam" id="PF13468">
    <property type="entry name" value="Glyoxalase_3"/>
    <property type="match status" value="1"/>
</dbReference>
<organism evidence="2 3">
    <name type="scientific">Brevibacillus laterosporus LMG 15441</name>
    <dbReference type="NCBI Taxonomy" id="1042163"/>
    <lineage>
        <taxon>Bacteria</taxon>
        <taxon>Bacillati</taxon>
        <taxon>Bacillota</taxon>
        <taxon>Bacilli</taxon>
        <taxon>Bacillales</taxon>
        <taxon>Paenibacillaceae</taxon>
        <taxon>Brevibacillus</taxon>
    </lineage>
</organism>
<dbReference type="InterPro" id="IPR029068">
    <property type="entry name" value="Glyas_Bleomycin-R_OHBP_Dase"/>
</dbReference>
<proteinExistence type="predicted"/>
<evidence type="ECO:0000313" key="3">
    <source>
        <dbReference type="Proteomes" id="UP000005850"/>
    </source>
</evidence>
<dbReference type="InterPro" id="IPR025870">
    <property type="entry name" value="Glyoxalase-like_dom"/>
</dbReference>
<reference evidence="2 3" key="1">
    <citation type="journal article" date="2011" name="J. Bacteriol.">
        <title>Genome sequence of Brevibacillus laterosporus LMG 15441, a pathogen of invertebrates.</title>
        <authorList>
            <person name="Djukic M."/>
            <person name="Poehlein A."/>
            <person name="Thurmer A."/>
            <person name="Daniel R."/>
        </authorList>
    </citation>
    <scope>NUCLEOTIDE SEQUENCE [LARGE SCALE GENOMIC DNA]</scope>
    <source>
        <strain evidence="2 3">LMG 15441</strain>
    </source>
</reference>
<dbReference type="HOGENOM" id="CLU_1243365_0_0_9"/>
<gene>
    <name evidence="2" type="ORF">BRLA_c013870</name>
</gene>
<name>A0A075R2V3_BRELA</name>
<accession>A0A075R2V3</accession>
<dbReference type="RefSeq" id="WP_003338228.1">
    <property type="nucleotide sequence ID" value="NZ_CP007806.1"/>
</dbReference>
<protein>
    <submittedName>
        <fullName evidence="2">Glyoxalase-like domain protein</fullName>
    </submittedName>
</protein>
<evidence type="ECO:0000259" key="1">
    <source>
        <dbReference type="Pfam" id="PF13468"/>
    </source>
</evidence>
<dbReference type="Proteomes" id="UP000005850">
    <property type="component" value="Chromosome"/>
</dbReference>
<dbReference type="EMBL" id="CP007806">
    <property type="protein sequence ID" value="AIG25726.1"/>
    <property type="molecule type" value="Genomic_DNA"/>
</dbReference>
<evidence type="ECO:0000313" key="2">
    <source>
        <dbReference type="EMBL" id="AIG25726.1"/>
    </source>
</evidence>
<dbReference type="KEGG" id="blr:BRLA_c013870"/>
<sequence>MFLLDRLIYVTNRPDEINQIITQERGYTCIATGQSFPGIATRLYPLAGGGFLEVAYIEDESRVPESESGLALQAFIQKHQEGYYSLVLETDDMNHVETILQQEGYPIHFSGTQQIALPSGEPMMMRMLGTHEHLPWFVQYEKTTVPRPGYPQAAIIRTASLVADVQLLEKLIGFSATLGQYLDMHTAFLPLANASLRLESADANSFSYFEPKGLLLDDTKYV</sequence>
<dbReference type="Gene3D" id="3.10.180.10">
    <property type="entry name" value="2,3-Dihydroxybiphenyl 1,2-Dioxygenase, domain 1"/>
    <property type="match status" value="1"/>
</dbReference>
<dbReference type="AlphaFoldDB" id="A0A075R2V3"/>
<keyword evidence="3" id="KW-1185">Reference proteome</keyword>